<dbReference type="InterPro" id="IPR037848">
    <property type="entry name" value="GEM-like"/>
</dbReference>
<proteinExistence type="inferred from homology"/>
<sequence length="279" mass="31210">MEFAIFRNWTSPVRSKIEFSAAQSDLFSSPAPLLSSPSDNPKPLLLRRLSSPAPLQRDSSESPLLSSLEKSEAAAVSAIGLIVKRQNSFLSITKFISFNQNFVILGQVIGIPAGSPKTYAKEDFPSVSRSEEALEQNSSETTKRNLSLGKRILQAHSGVERLFRKSFSVDQNERLLKGHHCCLYTTDGPIRGVLFISTKRIAFCSDKPLLFTSPKGEIVKVPYKVLIPLSKVKEATPSKNVDKLEENYVRIVTIDKFEFWFSGFVKQTRSFESLQQSLF</sequence>
<dbReference type="InterPro" id="IPR011993">
    <property type="entry name" value="PH-like_dom_sf"/>
</dbReference>
<keyword evidence="4" id="KW-1185">Reference proteome</keyword>
<dbReference type="Gene3D" id="2.30.29.30">
    <property type="entry name" value="Pleckstrin-homology domain (PH domain)/Phosphotyrosine-binding domain (PTB)"/>
    <property type="match status" value="1"/>
</dbReference>
<evidence type="ECO:0000313" key="3">
    <source>
        <dbReference type="EMBL" id="KAF3332692.1"/>
    </source>
</evidence>
<name>A0A833R6V0_9POAL</name>
<evidence type="ECO:0000259" key="2">
    <source>
        <dbReference type="SMART" id="SM00568"/>
    </source>
</evidence>
<dbReference type="OrthoDB" id="1736712at2759"/>
<dbReference type="SMART" id="SM00568">
    <property type="entry name" value="GRAM"/>
    <property type="match status" value="1"/>
</dbReference>
<feature type="domain" description="GRAM" evidence="2">
    <location>
        <begin position="161"/>
        <end position="239"/>
    </location>
</feature>
<comment type="similarity">
    <text evidence="1">Belongs to the GEM family.</text>
</comment>
<comment type="caution">
    <text evidence="3">The sequence shown here is derived from an EMBL/GenBank/DDBJ whole genome shotgun (WGS) entry which is preliminary data.</text>
</comment>
<dbReference type="AlphaFoldDB" id="A0A833R6V0"/>
<dbReference type="Pfam" id="PF02893">
    <property type="entry name" value="GRAM"/>
    <property type="match status" value="1"/>
</dbReference>
<reference evidence="3" key="1">
    <citation type="submission" date="2020-01" db="EMBL/GenBank/DDBJ databases">
        <title>Genome sequence of Kobresia littledalei, the first chromosome-level genome in the family Cyperaceae.</title>
        <authorList>
            <person name="Qu G."/>
        </authorList>
    </citation>
    <scope>NUCLEOTIDE SEQUENCE</scope>
    <source>
        <strain evidence="3">C.B.Clarke</strain>
        <tissue evidence="3">Leaf</tissue>
    </source>
</reference>
<organism evidence="3 4">
    <name type="scientific">Carex littledalei</name>
    <dbReference type="NCBI Taxonomy" id="544730"/>
    <lineage>
        <taxon>Eukaryota</taxon>
        <taxon>Viridiplantae</taxon>
        <taxon>Streptophyta</taxon>
        <taxon>Embryophyta</taxon>
        <taxon>Tracheophyta</taxon>
        <taxon>Spermatophyta</taxon>
        <taxon>Magnoliopsida</taxon>
        <taxon>Liliopsida</taxon>
        <taxon>Poales</taxon>
        <taxon>Cyperaceae</taxon>
        <taxon>Cyperoideae</taxon>
        <taxon>Cariceae</taxon>
        <taxon>Carex</taxon>
        <taxon>Carex subgen. Euthyceras</taxon>
    </lineage>
</organism>
<dbReference type="InterPro" id="IPR004182">
    <property type="entry name" value="GRAM"/>
</dbReference>
<evidence type="ECO:0000313" key="4">
    <source>
        <dbReference type="Proteomes" id="UP000623129"/>
    </source>
</evidence>
<gene>
    <name evidence="3" type="ORF">FCM35_KLT02269</name>
</gene>
<dbReference type="Proteomes" id="UP000623129">
    <property type="component" value="Unassembled WGS sequence"/>
</dbReference>
<evidence type="ECO:0000256" key="1">
    <source>
        <dbReference type="ARBA" id="ARBA00009414"/>
    </source>
</evidence>
<protein>
    <submittedName>
        <fullName evidence="3">GEM-like protein 8</fullName>
    </submittedName>
</protein>
<dbReference type="PANTHER" id="PTHR31969">
    <property type="entry name" value="GEM-LIKE PROTEIN 2"/>
    <property type="match status" value="1"/>
</dbReference>
<dbReference type="EMBL" id="SWLB01000011">
    <property type="protein sequence ID" value="KAF3332692.1"/>
    <property type="molecule type" value="Genomic_DNA"/>
</dbReference>
<accession>A0A833R6V0</accession>